<comment type="caution">
    <text evidence="2">The sequence shown here is derived from an EMBL/GenBank/DDBJ whole genome shotgun (WGS) entry which is preliminary data.</text>
</comment>
<dbReference type="RefSeq" id="WP_379532329.1">
    <property type="nucleotide sequence ID" value="NZ_JBHSBI010000021.1"/>
</dbReference>
<dbReference type="CDD" id="cd00093">
    <property type="entry name" value="HTH_XRE"/>
    <property type="match status" value="1"/>
</dbReference>
<dbReference type="InterPro" id="IPR043917">
    <property type="entry name" value="DUF5753"/>
</dbReference>
<dbReference type="SMART" id="SM00530">
    <property type="entry name" value="HTH_XRE"/>
    <property type="match status" value="1"/>
</dbReference>
<dbReference type="InterPro" id="IPR001387">
    <property type="entry name" value="Cro/C1-type_HTH"/>
</dbReference>
<dbReference type="Pfam" id="PF13560">
    <property type="entry name" value="HTH_31"/>
    <property type="match status" value="1"/>
</dbReference>
<dbReference type="Proteomes" id="UP001595851">
    <property type="component" value="Unassembled WGS sequence"/>
</dbReference>
<evidence type="ECO:0000259" key="1">
    <source>
        <dbReference type="PROSITE" id="PS50943"/>
    </source>
</evidence>
<evidence type="ECO:0000313" key="2">
    <source>
        <dbReference type="EMBL" id="MFC4012424.1"/>
    </source>
</evidence>
<dbReference type="Gene3D" id="1.10.260.40">
    <property type="entry name" value="lambda repressor-like DNA-binding domains"/>
    <property type="match status" value="1"/>
</dbReference>
<dbReference type="EMBL" id="JBHSBI010000021">
    <property type="protein sequence ID" value="MFC4012424.1"/>
    <property type="molecule type" value="Genomic_DNA"/>
</dbReference>
<protein>
    <submittedName>
        <fullName evidence="2">Helix-turn-helix transcriptional regulator</fullName>
    </submittedName>
</protein>
<name>A0ABV8GHN1_9ACTN</name>
<accession>A0ABV8GHN1</accession>
<keyword evidence="3" id="KW-1185">Reference proteome</keyword>
<reference evidence="3" key="1">
    <citation type="journal article" date="2019" name="Int. J. Syst. Evol. Microbiol.">
        <title>The Global Catalogue of Microorganisms (GCM) 10K type strain sequencing project: providing services to taxonomists for standard genome sequencing and annotation.</title>
        <authorList>
            <consortium name="The Broad Institute Genomics Platform"/>
            <consortium name="The Broad Institute Genome Sequencing Center for Infectious Disease"/>
            <person name="Wu L."/>
            <person name="Ma J."/>
        </authorList>
    </citation>
    <scope>NUCLEOTIDE SEQUENCE [LARGE SCALE GENOMIC DNA]</scope>
    <source>
        <strain evidence="3">TBRC 1276</strain>
    </source>
</reference>
<proteinExistence type="predicted"/>
<dbReference type="InterPro" id="IPR010982">
    <property type="entry name" value="Lambda_DNA-bd_dom_sf"/>
</dbReference>
<organism evidence="2 3">
    <name type="scientific">Nonomuraea purpurea</name>
    <dbReference type="NCBI Taxonomy" id="1849276"/>
    <lineage>
        <taxon>Bacteria</taxon>
        <taxon>Bacillati</taxon>
        <taxon>Actinomycetota</taxon>
        <taxon>Actinomycetes</taxon>
        <taxon>Streptosporangiales</taxon>
        <taxon>Streptosporangiaceae</taxon>
        <taxon>Nonomuraea</taxon>
    </lineage>
</organism>
<dbReference type="Pfam" id="PF19054">
    <property type="entry name" value="DUF5753"/>
    <property type="match status" value="1"/>
</dbReference>
<dbReference type="PROSITE" id="PS50943">
    <property type="entry name" value="HTH_CROC1"/>
    <property type="match status" value="1"/>
</dbReference>
<evidence type="ECO:0000313" key="3">
    <source>
        <dbReference type="Proteomes" id="UP001595851"/>
    </source>
</evidence>
<sequence>MGIEVKLDPETSPEARFGYELRERRKAAGLTLAQLGARLALTGQQIGNIERAERRMNEDRARLCEEVFGLPPGDLVQHLPRRSRNNLTFRNFLPWLDREKRATELCAYEGLIVPGLLQTQAYADAVCRGFPGATPEQITETVEARMQRQTILRRDNPPFLYAVLDQSALLRPVGSEGVTRSQLQHLLTMGRCPNIVIQIIPLRAMSASGLVAGFVIARTAGDGDEAAYIDAPGGGRMVDQLDHVERLKAWFHTIRADALPRADSLALIEERLEQEWIWS</sequence>
<dbReference type="SUPFAM" id="SSF47413">
    <property type="entry name" value="lambda repressor-like DNA-binding domains"/>
    <property type="match status" value="1"/>
</dbReference>
<gene>
    <name evidence="2" type="ORF">ACFOY2_34675</name>
</gene>
<feature type="domain" description="HTH cro/C1-type" evidence="1">
    <location>
        <begin position="21"/>
        <end position="75"/>
    </location>
</feature>